<dbReference type="AlphaFoldDB" id="A0A381QF41"/>
<proteinExistence type="predicted"/>
<sequence length="26" mass="2952">VINGKIIQNKDPSQLLNSYNNSTIDY</sequence>
<protein>
    <submittedName>
        <fullName evidence="1">Uncharacterized protein</fullName>
    </submittedName>
</protein>
<organism evidence="1">
    <name type="scientific">marine metagenome</name>
    <dbReference type="NCBI Taxonomy" id="408172"/>
    <lineage>
        <taxon>unclassified sequences</taxon>
        <taxon>metagenomes</taxon>
        <taxon>ecological metagenomes</taxon>
    </lineage>
</organism>
<evidence type="ECO:0000313" key="1">
    <source>
        <dbReference type="EMBL" id="SUZ77951.1"/>
    </source>
</evidence>
<dbReference type="EMBL" id="UINC01001336">
    <property type="protein sequence ID" value="SUZ77951.1"/>
    <property type="molecule type" value="Genomic_DNA"/>
</dbReference>
<gene>
    <name evidence="1" type="ORF">METZ01_LOCUS30805</name>
</gene>
<reference evidence="1" key="1">
    <citation type="submission" date="2018-05" db="EMBL/GenBank/DDBJ databases">
        <authorList>
            <person name="Lanie J.A."/>
            <person name="Ng W.-L."/>
            <person name="Kazmierczak K.M."/>
            <person name="Andrzejewski T.M."/>
            <person name="Davidsen T.M."/>
            <person name="Wayne K.J."/>
            <person name="Tettelin H."/>
            <person name="Glass J.I."/>
            <person name="Rusch D."/>
            <person name="Podicherti R."/>
            <person name="Tsui H.-C.T."/>
            <person name="Winkler M.E."/>
        </authorList>
    </citation>
    <scope>NUCLEOTIDE SEQUENCE</scope>
</reference>
<name>A0A381QF41_9ZZZZ</name>
<accession>A0A381QF41</accession>
<feature type="non-terminal residue" evidence="1">
    <location>
        <position position="1"/>
    </location>
</feature>